<evidence type="ECO:0000313" key="1">
    <source>
        <dbReference type="EMBL" id="JAD47210.1"/>
    </source>
</evidence>
<sequence>MNSKFVFLTSWKNIEALHMRGLIAFVLCYEVLKKQLSSYN</sequence>
<organism evidence="1">
    <name type="scientific">Arundo donax</name>
    <name type="common">Giant reed</name>
    <name type="synonym">Donax arundinaceus</name>
    <dbReference type="NCBI Taxonomy" id="35708"/>
    <lineage>
        <taxon>Eukaryota</taxon>
        <taxon>Viridiplantae</taxon>
        <taxon>Streptophyta</taxon>
        <taxon>Embryophyta</taxon>
        <taxon>Tracheophyta</taxon>
        <taxon>Spermatophyta</taxon>
        <taxon>Magnoliopsida</taxon>
        <taxon>Liliopsida</taxon>
        <taxon>Poales</taxon>
        <taxon>Poaceae</taxon>
        <taxon>PACMAD clade</taxon>
        <taxon>Arundinoideae</taxon>
        <taxon>Arundineae</taxon>
        <taxon>Arundo</taxon>
    </lineage>
</organism>
<name>A0A0A9AE29_ARUDO</name>
<dbReference type="AlphaFoldDB" id="A0A0A9AE29"/>
<proteinExistence type="predicted"/>
<dbReference type="EMBL" id="GBRH01250685">
    <property type="protein sequence ID" value="JAD47210.1"/>
    <property type="molecule type" value="Transcribed_RNA"/>
</dbReference>
<protein>
    <submittedName>
        <fullName evidence="1">Uncharacterized protein</fullName>
    </submittedName>
</protein>
<accession>A0A0A9AE29</accession>
<reference evidence="1" key="1">
    <citation type="submission" date="2014-09" db="EMBL/GenBank/DDBJ databases">
        <authorList>
            <person name="Magalhaes I.L.F."/>
            <person name="Oliveira U."/>
            <person name="Santos F.R."/>
            <person name="Vidigal T.H.D.A."/>
            <person name="Brescovit A.D."/>
            <person name="Santos A.J."/>
        </authorList>
    </citation>
    <scope>NUCLEOTIDE SEQUENCE</scope>
    <source>
        <tissue evidence="1">Shoot tissue taken approximately 20 cm above the soil surface</tissue>
    </source>
</reference>
<reference evidence="1" key="2">
    <citation type="journal article" date="2015" name="Data Brief">
        <title>Shoot transcriptome of the giant reed, Arundo donax.</title>
        <authorList>
            <person name="Barrero R.A."/>
            <person name="Guerrero F.D."/>
            <person name="Moolhuijzen P."/>
            <person name="Goolsby J.A."/>
            <person name="Tidwell J."/>
            <person name="Bellgard S.E."/>
            <person name="Bellgard M.I."/>
        </authorList>
    </citation>
    <scope>NUCLEOTIDE SEQUENCE</scope>
    <source>
        <tissue evidence="1">Shoot tissue taken approximately 20 cm above the soil surface</tissue>
    </source>
</reference>